<evidence type="ECO:0000256" key="1">
    <source>
        <dbReference type="ARBA" id="ARBA00010506"/>
    </source>
</evidence>
<dbReference type="InterPro" id="IPR047242">
    <property type="entry name" value="CDC5L/Cef1"/>
</dbReference>
<gene>
    <name evidence="11" type="ORF">IFM89_032082</name>
</gene>
<dbReference type="GO" id="GO:0005681">
    <property type="term" value="C:spliceosomal complex"/>
    <property type="evidence" value="ECO:0007669"/>
    <property type="project" value="UniProtKB-KW"/>
</dbReference>
<keyword evidence="12" id="KW-1185">Reference proteome</keyword>
<dbReference type="PANTHER" id="PTHR45885">
    <property type="entry name" value="CELL DIVISION CYCLE 5-LIKE PROTEIN"/>
    <property type="match status" value="1"/>
</dbReference>
<dbReference type="InterPro" id="IPR009057">
    <property type="entry name" value="Homeodomain-like_sf"/>
</dbReference>
<dbReference type="PANTHER" id="PTHR45885:SF1">
    <property type="entry name" value="CELL DIVISION CYCLE 5-LIKE PROTEIN"/>
    <property type="match status" value="1"/>
</dbReference>
<dbReference type="SUPFAM" id="SSF46689">
    <property type="entry name" value="Homeodomain-like"/>
    <property type="match status" value="1"/>
</dbReference>
<evidence type="ECO:0000256" key="2">
    <source>
        <dbReference type="ARBA" id="ARBA00022664"/>
    </source>
</evidence>
<dbReference type="AlphaFoldDB" id="A0A835I8U6"/>
<keyword evidence="4" id="KW-0677">Repeat</keyword>
<dbReference type="OrthoDB" id="1410009at2759"/>
<dbReference type="GO" id="GO:0003677">
    <property type="term" value="F:DNA binding"/>
    <property type="evidence" value="ECO:0007669"/>
    <property type="project" value="UniProtKB-KW"/>
</dbReference>
<evidence type="ECO:0000256" key="3">
    <source>
        <dbReference type="ARBA" id="ARBA00022728"/>
    </source>
</evidence>
<dbReference type="PROSITE" id="PS51294">
    <property type="entry name" value="HTH_MYB"/>
    <property type="match status" value="1"/>
</dbReference>
<evidence type="ECO:0000256" key="8">
    <source>
        <dbReference type="SAM" id="MobiDB-lite"/>
    </source>
</evidence>
<evidence type="ECO:0000259" key="9">
    <source>
        <dbReference type="PROSITE" id="PS50090"/>
    </source>
</evidence>
<keyword evidence="7" id="KW-0539">Nucleus</keyword>
<evidence type="ECO:0000313" key="11">
    <source>
        <dbReference type="EMBL" id="KAF9611413.1"/>
    </source>
</evidence>
<evidence type="ECO:0000256" key="7">
    <source>
        <dbReference type="ARBA" id="ARBA00023242"/>
    </source>
</evidence>
<keyword evidence="2" id="KW-0507">mRNA processing</keyword>
<dbReference type="GO" id="GO:0000398">
    <property type="term" value="P:mRNA splicing, via spliceosome"/>
    <property type="evidence" value="ECO:0007669"/>
    <property type="project" value="InterPro"/>
</dbReference>
<dbReference type="SMART" id="SM00717">
    <property type="entry name" value="SANT"/>
    <property type="match status" value="1"/>
</dbReference>
<name>A0A835I8U6_9MAGN</name>
<sequence length="216" mass="24141">MRIMIKGGVWKNMEDEILKAFVMKYGKNQWARISSLLVSKIAKQCKARWYEWLDPSIKKPSGQEKKMMKPLHLAKLMPTQWRTIALSLADSFRGAEREEMSEGSGATRALLANYAQTPRQGMTPFRTPQRTPGGKADAIMMEAENLARLRESQTPLLGGDNPELHPSDFSGVTPRKREIQTPNPMATPLLTPRATGLTPRSGMTPSSGLTPRIVYC</sequence>
<feature type="domain" description="HTH myb-type" evidence="10">
    <location>
        <begin position="2"/>
        <end position="57"/>
    </location>
</feature>
<dbReference type="InterPro" id="IPR001005">
    <property type="entry name" value="SANT/Myb"/>
</dbReference>
<evidence type="ECO:0000256" key="5">
    <source>
        <dbReference type="ARBA" id="ARBA00023125"/>
    </source>
</evidence>
<dbReference type="PROSITE" id="PS50090">
    <property type="entry name" value="MYB_LIKE"/>
    <property type="match status" value="1"/>
</dbReference>
<evidence type="ECO:0000256" key="4">
    <source>
        <dbReference type="ARBA" id="ARBA00022737"/>
    </source>
</evidence>
<comment type="caution">
    <text evidence="11">The sequence shown here is derived from an EMBL/GenBank/DDBJ whole genome shotgun (WGS) entry which is preliminary data.</text>
</comment>
<comment type="similarity">
    <text evidence="1">Belongs to the CEF1 family.</text>
</comment>
<evidence type="ECO:0000313" key="12">
    <source>
        <dbReference type="Proteomes" id="UP000631114"/>
    </source>
</evidence>
<feature type="region of interest" description="Disordered" evidence="8">
    <location>
        <begin position="155"/>
        <end position="210"/>
    </location>
</feature>
<organism evidence="11 12">
    <name type="scientific">Coptis chinensis</name>
    <dbReference type="NCBI Taxonomy" id="261450"/>
    <lineage>
        <taxon>Eukaryota</taxon>
        <taxon>Viridiplantae</taxon>
        <taxon>Streptophyta</taxon>
        <taxon>Embryophyta</taxon>
        <taxon>Tracheophyta</taxon>
        <taxon>Spermatophyta</taxon>
        <taxon>Magnoliopsida</taxon>
        <taxon>Ranunculales</taxon>
        <taxon>Ranunculaceae</taxon>
        <taxon>Coptidoideae</taxon>
        <taxon>Coptis</taxon>
    </lineage>
</organism>
<proteinExistence type="inferred from homology"/>
<dbReference type="CDD" id="cd00167">
    <property type="entry name" value="SANT"/>
    <property type="match status" value="1"/>
</dbReference>
<evidence type="ECO:0000256" key="6">
    <source>
        <dbReference type="ARBA" id="ARBA00023187"/>
    </source>
</evidence>
<evidence type="ECO:0000259" key="10">
    <source>
        <dbReference type="PROSITE" id="PS51294"/>
    </source>
</evidence>
<protein>
    <submittedName>
        <fullName evidence="11">Uncharacterized protein</fullName>
    </submittedName>
</protein>
<keyword evidence="6" id="KW-0508">mRNA splicing</keyword>
<dbReference type="EMBL" id="JADFTS010000004">
    <property type="protein sequence ID" value="KAF9611413.1"/>
    <property type="molecule type" value="Genomic_DNA"/>
</dbReference>
<dbReference type="Gene3D" id="1.10.10.60">
    <property type="entry name" value="Homeodomain-like"/>
    <property type="match status" value="1"/>
</dbReference>
<dbReference type="GO" id="GO:0000974">
    <property type="term" value="C:Prp19 complex"/>
    <property type="evidence" value="ECO:0007669"/>
    <property type="project" value="InterPro"/>
</dbReference>
<keyword evidence="3" id="KW-0747">Spliceosome</keyword>
<accession>A0A835I8U6</accession>
<reference evidence="11 12" key="1">
    <citation type="submission" date="2020-10" db="EMBL/GenBank/DDBJ databases">
        <title>The Coptis chinensis genome and diversification of protoberbering-type alkaloids.</title>
        <authorList>
            <person name="Wang B."/>
            <person name="Shu S."/>
            <person name="Song C."/>
            <person name="Liu Y."/>
        </authorList>
    </citation>
    <scope>NUCLEOTIDE SEQUENCE [LARGE SCALE GENOMIC DNA]</scope>
    <source>
        <strain evidence="11">HL-2020</strain>
        <tissue evidence="11">Leaf</tissue>
    </source>
</reference>
<dbReference type="Pfam" id="PF00249">
    <property type="entry name" value="Myb_DNA-binding"/>
    <property type="match status" value="1"/>
</dbReference>
<dbReference type="Proteomes" id="UP000631114">
    <property type="component" value="Unassembled WGS sequence"/>
</dbReference>
<keyword evidence="5" id="KW-0238">DNA-binding</keyword>
<feature type="domain" description="Myb-like" evidence="9">
    <location>
        <begin position="2"/>
        <end position="53"/>
    </location>
</feature>
<dbReference type="InterPro" id="IPR017930">
    <property type="entry name" value="Myb_dom"/>
</dbReference>
<dbReference type="FunFam" id="1.10.10.60:FF:000021">
    <property type="entry name" value="CDC5 cell division cycle 5-like"/>
    <property type="match status" value="1"/>
</dbReference>